<keyword evidence="2" id="KW-1185">Reference proteome</keyword>
<evidence type="ECO:0000313" key="2">
    <source>
        <dbReference type="Proteomes" id="UP001062846"/>
    </source>
</evidence>
<dbReference type="Proteomes" id="UP001062846">
    <property type="component" value="Chromosome 11"/>
</dbReference>
<comment type="caution">
    <text evidence="1">The sequence shown here is derived from an EMBL/GenBank/DDBJ whole genome shotgun (WGS) entry which is preliminary data.</text>
</comment>
<name>A0ACC0LP73_RHOML</name>
<gene>
    <name evidence="1" type="ORF">RHMOL_Rhmol11G0065300</name>
</gene>
<protein>
    <submittedName>
        <fullName evidence="1">Uncharacterized protein</fullName>
    </submittedName>
</protein>
<evidence type="ECO:0000313" key="1">
    <source>
        <dbReference type="EMBL" id="KAI8530516.1"/>
    </source>
</evidence>
<reference evidence="1" key="1">
    <citation type="submission" date="2022-02" db="EMBL/GenBank/DDBJ databases">
        <title>Plant Genome Project.</title>
        <authorList>
            <person name="Zhang R.-G."/>
        </authorList>
    </citation>
    <scope>NUCLEOTIDE SEQUENCE</scope>
    <source>
        <strain evidence="1">AT1</strain>
    </source>
</reference>
<dbReference type="EMBL" id="CM046398">
    <property type="protein sequence ID" value="KAI8530516.1"/>
    <property type="molecule type" value="Genomic_DNA"/>
</dbReference>
<organism evidence="1 2">
    <name type="scientific">Rhododendron molle</name>
    <name type="common">Chinese azalea</name>
    <name type="synonym">Azalea mollis</name>
    <dbReference type="NCBI Taxonomy" id="49168"/>
    <lineage>
        <taxon>Eukaryota</taxon>
        <taxon>Viridiplantae</taxon>
        <taxon>Streptophyta</taxon>
        <taxon>Embryophyta</taxon>
        <taxon>Tracheophyta</taxon>
        <taxon>Spermatophyta</taxon>
        <taxon>Magnoliopsida</taxon>
        <taxon>eudicotyledons</taxon>
        <taxon>Gunneridae</taxon>
        <taxon>Pentapetalae</taxon>
        <taxon>asterids</taxon>
        <taxon>Ericales</taxon>
        <taxon>Ericaceae</taxon>
        <taxon>Ericoideae</taxon>
        <taxon>Rhodoreae</taxon>
        <taxon>Rhododendron</taxon>
    </lineage>
</organism>
<proteinExistence type="predicted"/>
<sequence>MKDGPLDKDQIRMTVRNLQPTLGKHMVMAQACSHFKTFFDTDLAVEEAIQLGIPDKPEPAPAKAKKVYPVLEKLVESDILKLLNPTSLPQKLPASHNPNAYCAYHQNVGHHTNNCFRLRHAIQDLIDNKTIPVLPQKPNTVSNPLPKHLNPQCVASPRAQGYSRIGKWSMEGRVGRYSLNALFSKLELAEEEDNWEWEAKPPMWHQVEDEDPLDVMTLPLLFHGEEIQQRPDLLNLRILFRAVP</sequence>
<accession>A0ACC0LP73</accession>